<dbReference type="Proteomes" id="UP000254069">
    <property type="component" value="Unassembled WGS sequence"/>
</dbReference>
<evidence type="ECO:0000256" key="1">
    <source>
        <dbReference type="ARBA" id="ARBA00004365"/>
    </source>
</evidence>
<name>A0A379ZDX5_9GAMM</name>
<protein>
    <submittedName>
        <fullName evidence="7">Hook-filament junction protein</fullName>
    </submittedName>
</protein>
<dbReference type="PANTHER" id="PTHR42792:SF1">
    <property type="entry name" value="FLAGELLAR HOOK-ASSOCIATED PROTEIN 3"/>
    <property type="match status" value="1"/>
</dbReference>
<accession>A0A379ZDX5</accession>
<keyword evidence="8" id="KW-1185">Reference proteome</keyword>
<comment type="subcellular location">
    <subcellularLocation>
        <location evidence="1">Bacterial flagellum</location>
    </subcellularLocation>
    <subcellularLocation>
        <location evidence="2">Secreted</location>
    </subcellularLocation>
</comment>
<evidence type="ECO:0000313" key="7">
    <source>
        <dbReference type="EMBL" id="SUI60343.1"/>
    </source>
</evidence>
<dbReference type="InterPro" id="IPR001492">
    <property type="entry name" value="Flagellin"/>
</dbReference>
<dbReference type="InterPro" id="IPR001029">
    <property type="entry name" value="Flagellin_N"/>
</dbReference>
<dbReference type="AlphaFoldDB" id="A0A379ZDX5"/>
<dbReference type="InterPro" id="IPR013384">
    <property type="entry name" value="Flagell_FlgL"/>
</dbReference>
<reference evidence="7 8" key="1">
    <citation type="submission" date="2018-06" db="EMBL/GenBank/DDBJ databases">
        <authorList>
            <consortium name="Pathogen Informatics"/>
            <person name="Doyle S."/>
        </authorList>
    </citation>
    <scope>NUCLEOTIDE SEQUENCE [LARGE SCALE GENOMIC DNA]</scope>
    <source>
        <strain evidence="7 8">NCTC10738</strain>
    </source>
</reference>
<evidence type="ECO:0000256" key="5">
    <source>
        <dbReference type="ARBA" id="ARBA00023143"/>
    </source>
</evidence>
<feature type="domain" description="Flagellin N-terminal" evidence="6">
    <location>
        <begin position="7"/>
        <end position="139"/>
    </location>
</feature>
<dbReference type="Pfam" id="PF00669">
    <property type="entry name" value="Flagellin_N"/>
    <property type="match status" value="1"/>
</dbReference>
<dbReference type="EMBL" id="UGYO01000001">
    <property type="protein sequence ID" value="SUI60343.1"/>
    <property type="molecule type" value="Genomic_DNA"/>
</dbReference>
<evidence type="ECO:0000256" key="3">
    <source>
        <dbReference type="ARBA" id="ARBA00005709"/>
    </source>
</evidence>
<dbReference type="GO" id="GO:0005198">
    <property type="term" value="F:structural molecule activity"/>
    <property type="evidence" value="ECO:0007669"/>
    <property type="project" value="InterPro"/>
</dbReference>
<dbReference type="GO" id="GO:0071973">
    <property type="term" value="P:bacterial-type flagellum-dependent cell motility"/>
    <property type="evidence" value="ECO:0007669"/>
    <property type="project" value="InterPro"/>
</dbReference>
<keyword evidence="5" id="KW-0975">Bacterial flagellum</keyword>
<sequence>MRVAMFNMYSANLHSMQQTLSQLGQLDQQLSSGKALLRPSDDPIGKVKVLNCERDLAKTSQYISNIDSLSTSLGRVETYLDSLVQAQSRMREIVISANSGQLSAADQQGYADELSALMDTCVDILNARDADGNYLFSGNLSRTPAVAQDSSGRYQFQGDAQHRQVQIAADSWVDANVTAQEFWFGNGSQDLLNQAAEYVEVLRDPAKAPGDADFEAVAGAMMQSLDDTLSSIGAAITDIGGKQNRLSLGKSSHQEMALFTKEVIGETEALDYPAATSEFQMKLTALRVSQQSFVKISQLTLFNQL</sequence>
<dbReference type="SUPFAM" id="SSF64518">
    <property type="entry name" value="Phase 1 flagellin"/>
    <property type="match status" value="1"/>
</dbReference>
<dbReference type="GO" id="GO:0009424">
    <property type="term" value="C:bacterial-type flagellum hook"/>
    <property type="evidence" value="ECO:0007669"/>
    <property type="project" value="InterPro"/>
</dbReference>
<dbReference type="RefSeq" id="WP_045283783.1">
    <property type="nucleotide sequence ID" value="NZ_AP024617.1"/>
</dbReference>
<dbReference type="GO" id="GO:0005576">
    <property type="term" value="C:extracellular region"/>
    <property type="evidence" value="ECO:0007669"/>
    <property type="project" value="UniProtKB-SubCell"/>
</dbReference>
<keyword evidence="4" id="KW-0964">Secreted</keyword>
<dbReference type="PANTHER" id="PTHR42792">
    <property type="entry name" value="FLAGELLIN"/>
    <property type="match status" value="1"/>
</dbReference>
<organism evidence="7 8">
    <name type="scientific">Shewanella algae</name>
    <dbReference type="NCBI Taxonomy" id="38313"/>
    <lineage>
        <taxon>Bacteria</taxon>
        <taxon>Pseudomonadati</taxon>
        <taxon>Pseudomonadota</taxon>
        <taxon>Gammaproteobacteria</taxon>
        <taxon>Alteromonadales</taxon>
        <taxon>Shewanellaceae</taxon>
        <taxon>Shewanella</taxon>
    </lineage>
</organism>
<dbReference type="Gene3D" id="1.20.1330.10">
    <property type="entry name" value="f41 fragment of flagellin, N-terminal domain"/>
    <property type="match status" value="1"/>
</dbReference>
<gene>
    <name evidence="7" type="primary">flgL_2</name>
    <name evidence="7" type="ORF">NCTC10738_01531</name>
</gene>
<evidence type="ECO:0000259" key="6">
    <source>
        <dbReference type="Pfam" id="PF00669"/>
    </source>
</evidence>
<evidence type="ECO:0000256" key="4">
    <source>
        <dbReference type="ARBA" id="ARBA00022525"/>
    </source>
</evidence>
<dbReference type="NCBIfam" id="TIGR02550">
    <property type="entry name" value="flagell_flgL"/>
    <property type="match status" value="1"/>
</dbReference>
<evidence type="ECO:0000256" key="2">
    <source>
        <dbReference type="ARBA" id="ARBA00004613"/>
    </source>
</evidence>
<comment type="similarity">
    <text evidence="3">Belongs to the bacterial flagellin family.</text>
</comment>
<proteinExistence type="inferred from homology"/>
<evidence type="ECO:0000313" key="8">
    <source>
        <dbReference type="Proteomes" id="UP000254069"/>
    </source>
</evidence>